<dbReference type="PANTHER" id="PTHR36037:SF1">
    <property type="entry name" value="RNA-DIRECTED DNA POLYMERASE (REVERSE TRANSCRIPTASE)-RELATED FAMILY PROTEIN"/>
    <property type="match status" value="1"/>
</dbReference>
<feature type="coiled-coil region" evidence="1">
    <location>
        <begin position="74"/>
        <end position="101"/>
    </location>
</feature>
<evidence type="ECO:0000313" key="3">
    <source>
        <dbReference type="Proteomes" id="UP001237642"/>
    </source>
</evidence>
<dbReference type="Proteomes" id="UP001237642">
    <property type="component" value="Unassembled WGS sequence"/>
</dbReference>
<protein>
    <submittedName>
        <fullName evidence="2">Centrosomal protein of 290 kDa-like</fullName>
    </submittedName>
</protein>
<proteinExistence type="predicted"/>
<reference evidence="2" key="1">
    <citation type="submission" date="2023-02" db="EMBL/GenBank/DDBJ databases">
        <title>Genome of toxic invasive species Heracleum sosnowskyi carries increased number of genes despite the absence of recent whole-genome duplications.</title>
        <authorList>
            <person name="Schelkunov M."/>
            <person name="Shtratnikova V."/>
            <person name="Makarenko M."/>
            <person name="Klepikova A."/>
            <person name="Omelchenko D."/>
            <person name="Novikova G."/>
            <person name="Obukhova E."/>
            <person name="Bogdanov V."/>
            <person name="Penin A."/>
            <person name="Logacheva M."/>
        </authorList>
    </citation>
    <scope>NUCLEOTIDE SEQUENCE</scope>
    <source>
        <strain evidence="2">Hsosn_3</strain>
        <tissue evidence="2">Leaf</tissue>
    </source>
</reference>
<evidence type="ECO:0000313" key="2">
    <source>
        <dbReference type="EMBL" id="KAK1381180.1"/>
    </source>
</evidence>
<dbReference type="AlphaFoldDB" id="A0AAD8MLX0"/>
<sequence>MSDQIESNSPSKSIDFETIHSKISELRSMDLSSVDVNEKLVKDCADELQGKLDEMMICCSDISALSVNDLDLCLEHLKGELSTVEAENSSISNEIEDLKRTYLKDSCQLESDLELLECTGLERAKAGPNLDGKANENQMSSLCANQSSQFKILELSNQIEKNESILKSLEDLDRVLNRFDAMENIEDALTGLKVIEIENNNIKLSLTTYVPYLENLFSQLKIEDMIPPYEQTHELVLELVDGTMEPKNAEIFPSDVYINEIVDAAKSFRRVCSPLPLLETRSPLEWFIRKVQDRIVLSILRRVVVKSANKSRHSIEYIERDDSIVAHMVGGVDAFMKVHQNWPLDGSPLKLISLKNSSPHSKEISLSFLCKVEEAANSLEKKIQQNISSFVDAIEEILVKHMRAELHSVDNTSVL</sequence>
<organism evidence="2 3">
    <name type="scientific">Heracleum sosnowskyi</name>
    <dbReference type="NCBI Taxonomy" id="360622"/>
    <lineage>
        <taxon>Eukaryota</taxon>
        <taxon>Viridiplantae</taxon>
        <taxon>Streptophyta</taxon>
        <taxon>Embryophyta</taxon>
        <taxon>Tracheophyta</taxon>
        <taxon>Spermatophyta</taxon>
        <taxon>Magnoliopsida</taxon>
        <taxon>eudicotyledons</taxon>
        <taxon>Gunneridae</taxon>
        <taxon>Pentapetalae</taxon>
        <taxon>asterids</taxon>
        <taxon>campanulids</taxon>
        <taxon>Apiales</taxon>
        <taxon>Apiaceae</taxon>
        <taxon>Apioideae</taxon>
        <taxon>apioid superclade</taxon>
        <taxon>Tordylieae</taxon>
        <taxon>Tordyliinae</taxon>
        <taxon>Heracleum</taxon>
    </lineage>
</organism>
<dbReference type="EMBL" id="JAUIZM010000006">
    <property type="protein sequence ID" value="KAK1381180.1"/>
    <property type="molecule type" value="Genomic_DNA"/>
</dbReference>
<name>A0AAD8MLX0_9APIA</name>
<keyword evidence="1" id="KW-0175">Coiled coil</keyword>
<comment type="caution">
    <text evidence="2">The sequence shown here is derived from an EMBL/GenBank/DDBJ whole genome shotgun (WGS) entry which is preliminary data.</text>
</comment>
<dbReference type="PANTHER" id="PTHR36037">
    <property type="entry name" value="RNA-DIRECTED DNA POLYMERASE (REVERSE TRANSCRIPTASE)-RELATED FAMILY PROTEIN"/>
    <property type="match status" value="1"/>
</dbReference>
<accession>A0AAD8MLX0</accession>
<keyword evidence="3" id="KW-1185">Reference proteome</keyword>
<evidence type="ECO:0000256" key="1">
    <source>
        <dbReference type="SAM" id="Coils"/>
    </source>
</evidence>
<reference evidence="2" key="2">
    <citation type="submission" date="2023-05" db="EMBL/GenBank/DDBJ databases">
        <authorList>
            <person name="Schelkunov M.I."/>
        </authorList>
    </citation>
    <scope>NUCLEOTIDE SEQUENCE</scope>
    <source>
        <strain evidence="2">Hsosn_3</strain>
        <tissue evidence="2">Leaf</tissue>
    </source>
</reference>
<gene>
    <name evidence="2" type="ORF">POM88_027924</name>
</gene>